<organism evidence="21 22">
    <name type="scientific">Phanerochaete sordida</name>
    <dbReference type="NCBI Taxonomy" id="48140"/>
    <lineage>
        <taxon>Eukaryota</taxon>
        <taxon>Fungi</taxon>
        <taxon>Dikarya</taxon>
        <taxon>Basidiomycota</taxon>
        <taxon>Agaricomycotina</taxon>
        <taxon>Agaricomycetes</taxon>
        <taxon>Polyporales</taxon>
        <taxon>Phanerochaetaceae</taxon>
        <taxon>Phanerochaete</taxon>
    </lineage>
</organism>
<evidence type="ECO:0000313" key="21">
    <source>
        <dbReference type="EMBL" id="GJE90754.1"/>
    </source>
</evidence>
<evidence type="ECO:0000256" key="16">
    <source>
        <dbReference type="ARBA" id="ARBA00023180"/>
    </source>
</evidence>
<keyword evidence="11" id="KW-0735">Signal-anchor</keyword>
<evidence type="ECO:0000256" key="4">
    <source>
        <dbReference type="ARBA" id="ARBA00010701"/>
    </source>
</evidence>
<comment type="catalytic activity">
    <reaction evidence="1">
        <text>a triacylglycerol + H2O = a diacylglycerol + a fatty acid + H(+)</text>
        <dbReference type="Rhea" id="RHEA:12044"/>
        <dbReference type="ChEBI" id="CHEBI:15377"/>
        <dbReference type="ChEBI" id="CHEBI:15378"/>
        <dbReference type="ChEBI" id="CHEBI:17855"/>
        <dbReference type="ChEBI" id="CHEBI:18035"/>
        <dbReference type="ChEBI" id="CHEBI:28868"/>
        <dbReference type="EC" id="3.1.1.3"/>
    </reaction>
</comment>
<comment type="subcellular location">
    <subcellularLocation>
        <location evidence="3">Endosome</location>
        <location evidence="3">Multivesicular body membrane</location>
        <topology evidence="3">Single-pass type II membrane protein</topology>
    </subcellularLocation>
    <subcellularLocation>
        <location evidence="2">Prevacuolar compartment membrane</location>
        <topology evidence="2">Single-pass type II membrane protein</topology>
    </subcellularLocation>
</comment>
<keyword evidence="12" id="KW-1133">Transmembrane helix</keyword>
<evidence type="ECO:0000256" key="3">
    <source>
        <dbReference type="ARBA" id="ARBA00004343"/>
    </source>
</evidence>
<accession>A0A9P3GBD8</accession>
<dbReference type="GO" id="GO:0004620">
    <property type="term" value="F:phospholipase activity"/>
    <property type="evidence" value="ECO:0007669"/>
    <property type="project" value="TreeGrafter"/>
</dbReference>
<dbReference type="EMBL" id="BPQB01000018">
    <property type="protein sequence ID" value="GJE90754.1"/>
    <property type="molecule type" value="Genomic_DNA"/>
</dbReference>
<dbReference type="Pfam" id="PF01764">
    <property type="entry name" value="Lipase_3"/>
    <property type="match status" value="1"/>
</dbReference>
<dbReference type="GO" id="GO:0034496">
    <property type="term" value="P:multivesicular body membrane disassembly"/>
    <property type="evidence" value="ECO:0007669"/>
    <property type="project" value="TreeGrafter"/>
</dbReference>
<protein>
    <recommendedName>
        <fullName evidence="6">triacylglycerol lipase</fullName>
        <ecNumber evidence="6">3.1.1.3</ecNumber>
    </recommendedName>
    <alternativeName>
        <fullName evidence="18">Autophagy-related protein 15</fullName>
    </alternativeName>
</protein>
<evidence type="ECO:0000256" key="1">
    <source>
        <dbReference type="ARBA" id="ARBA00001024"/>
    </source>
</evidence>
<keyword evidence="19" id="KW-0732">Signal</keyword>
<dbReference type="CDD" id="cd00519">
    <property type="entry name" value="Lipase_3"/>
    <property type="match status" value="1"/>
</dbReference>
<dbReference type="GO" id="GO:0005775">
    <property type="term" value="C:vacuolar lumen"/>
    <property type="evidence" value="ECO:0007669"/>
    <property type="project" value="TreeGrafter"/>
</dbReference>
<evidence type="ECO:0000259" key="20">
    <source>
        <dbReference type="Pfam" id="PF01764"/>
    </source>
</evidence>
<evidence type="ECO:0000256" key="13">
    <source>
        <dbReference type="ARBA" id="ARBA00023006"/>
    </source>
</evidence>
<dbReference type="Proteomes" id="UP000703269">
    <property type="component" value="Unassembled WGS sequence"/>
</dbReference>
<feature type="domain" description="Fungal lipase-type" evidence="20">
    <location>
        <begin position="241"/>
        <end position="270"/>
    </location>
</feature>
<evidence type="ECO:0000256" key="8">
    <source>
        <dbReference type="ARBA" id="ARBA00022753"/>
    </source>
</evidence>
<keyword evidence="10" id="KW-0442">Lipid degradation</keyword>
<dbReference type="PANTHER" id="PTHR47175:SF2">
    <property type="entry name" value="LIPASE ATG15-RELATED"/>
    <property type="match status" value="1"/>
</dbReference>
<comment type="caution">
    <text evidence="21">The sequence shown here is derived from an EMBL/GenBank/DDBJ whole genome shotgun (WGS) entry which is preliminary data.</text>
</comment>
<evidence type="ECO:0000256" key="15">
    <source>
        <dbReference type="ARBA" id="ARBA00023136"/>
    </source>
</evidence>
<evidence type="ECO:0000256" key="7">
    <source>
        <dbReference type="ARBA" id="ARBA00022692"/>
    </source>
</evidence>
<dbReference type="InterPro" id="IPR029058">
    <property type="entry name" value="AB_hydrolase_fold"/>
</dbReference>
<dbReference type="InterPro" id="IPR050805">
    <property type="entry name" value="ATG15_Lipase"/>
</dbReference>
<evidence type="ECO:0000256" key="5">
    <source>
        <dbReference type="ARBA" id="ARBA00011137"/>
    </source>
</evidence>
<gene>
    <name evidence="21" type="ORF">PsYK624_068980</name>
</gene>
<evidence type="ECO:0000256" key="11">
    <source>
        <dbReference type="ARBA" id="ARBA00022968"/>
    </source>
</evidence>
<evidence type="ECO:0000256" key="18">
    <source>
        <dbReference type="ARBA" id="ARBA00029828"/>
    </source>
</evidence>
<sequence length="426" mass="47464">MLAYLLLTLSYIRYALAAAVVLERQEITFAPAQEYTLPRHLGVDAQTPLNVAAPPETRTEFSLRARPTTVYRPRNPDVLQHARWRSRHLQESEPVEWEPADILGPDVEDRHTLAQLARMSANAYAQIGQSNWFDIDPIWNTSFPFGWEDAADGFRGHVFLSPDNSTVVLSIKGTTLNGPTSKKDKYNDNLLFSCCCARVDFSWIFSQVCDCYSNHWRCDDTCLSEALIEDSLFYNVGVNLINNLTAMYPTSTIWLAGHSLGGALASLLGSTFGLPAVAFEAPGERLAAQRLHLPLPPSDPLSRGAQPAVPVTHVYHNADPIPQGACTGIGSPCASAGYALETHCHLGRSIVFDTVHKFGWRVDVRKHPIREVILNVLEKELDIGDGWEIGGDGQMREVPIARYEEDCVDCYKWEFGKFKKHKGKLL</sequence>
<dbReference type="InterPro" id="IPR002921">
    <property type="entry name" value="Fungal_lipase-type"/>
</dbReference>
<keyword evidence="9" id="KW-0378">Hydrolase</keyword>
<dbReference type="GO" id="GO:0046461">
    <property type="term" value="P:neutral lipid catabolic process"/>
    <property type="evidence" value="ECO:0007669"/>
    <property type="project" value="TreeGrafter"/>
</dbReference>
<dbReference type="AlphaFoldDB" id="A0A9P3GBD8"/>
<dbReference type="GO" id="GO:0004806">
    <property type="term" value="F:triacylglycerol lipase activity"/>
    <property type="evidence" value="ECO:0007669"/>
    <property type="project" value="UniProtKB-EC"/>
</dbReference>
<evidence type="ECO:0000256" key="9">
    <source>
        <dbReference type="ARBA" id="ARBA00022801"/>
    </source>
</evidence>
<name>A0A9P3GBD8_9APHY</name>
<keyword evidence="13" id="KW-0072">Autophagy</keyword>
<keyword evidence="7" id="KW-0812">Transmembrane</keyword>
<feature type="chain" id="PRO_5040342431" description="triacylglycerol lipase" evidence="19">
    <location>
        <begin position="18"/>
        <end position="426"/>
    </location>
</feature>
<evidence type="ECO:0000256" key="17">
    <source>
        <dbReference type="ARBA" id="ARBA00024663"/>
    </source>
</evidence>
<dbReference type="GO" id="GO:0034727">
    <property type="term" value="P:piecemeal microautophagy of the nucleus"/>
    <property type="evidence" value="ECO:0007669"/>
    <property type="project" value="TreeGrafter"/>
</dbReference>
<comment type="subunit">
    <text evidence="5">Binds to both phosphatidylinositol (PI) and phosphatidylinositol 3,5-bisphosphate (PIP2).</text>
</comment>
<evidence type="ECO:0000256" key="19">
    <source>
        <dbReference type="SAM" id="SignalP"/>
    </source>
</evidence>
<evidence type="ECO:0000256" key="14">
    <source>
        <dbReference type="ARBA" id="ARBA00023098"/>
    </source>
</evidence>
<keyword evidence="14" id="KW-0443">Lipid metabolism</keyword>
<dbReference type="GO" id="GO:0006660">
    <property type="term" value="P:phosphatidylserine catabolic process"/>
    <property type="evidence" value="ECO:0007669"/>
    <property type="project" value="TreeGrafter"/>
</dbReference>
<dbReference type="SUPFAM" id="SSF53474">
    <property type="entry name" value="alpha/beta-Hydrolases"/>
    <property type="match status" value="1"/>
</dbReference>
<keyword evidence="15" id="KW-0472">Membrane</keyword>
<proteinExistence type="inferred from homology"/>
<evidence type="ECO:0000256" key="10">
    <source>
        <dbReference type="ARBA" id="ARBA00022963"/>
    </source>
</evidence>
<keyword evidence="16" id="KW-0325">Glycoprotein</keyword>
<evidence type="ECO:0000256" key="12">
    <source>
        <dbReference type="ARBA" id="ARBA00022989"/>
    </source>
</evidence>
<dbReference type="OrthoDB" id="58570at2759"/>
<feature type="signal peptide" evidence="19">
    <location>
        <begin position="1"/>
        <end position="17"/>
    </location>
</feature>
<dbReference type="PANTHER" id="PTHR47175">
    <property type="entry name" value="LIPASE ATG15-RELATED"/>
    <property type="match status" value="1"/>
</dbReference>
<comment type="similarity">
    <text evidence="4">Belongs to the AB hydrolase superfamily. Lipase family.</text>
</comment>
<evidence type="ECO:0000256" key="6">
    <source>
        <dbReference type="ARBA" id="ARBA00013279"/>
    </source>
</evidence>
<keyword evidence="8" id="KW-0967">Endosome</keyword>
<dbReference type="EC" id="3.1.1.3" evidence="6"/>
<reference evidence="21 22" key="1">
    <citation type="submission" date="2021-08" db="EMBL/GenBank/DDBJ databases">
        <title>Draft Genome Sequence of Phanerochaete sordida strain YK-624.</title>
        <authorList>
            <person name="Mori T."/>
            <person name="Dohra H."/>
            <person name="Suzuki T."/>
            <person name="Kawagishi H."/>
            <person name="Hirai H."/>
        </authorList>
    </citation>
    <scope>NUCLEOTIDE SEQUENCE [LARGE SCALE GENOMIC DNA]</scope>
    <source>
        <strain evidence="21 22">YK-624</strain>
    </source>
</reference>
<evidence type="ECO:0000313" key="22">
    <source>
        <dbReference type="Proteomes" id="UP000703269"/>
    </source>
</evidence>
<evidence type="ECO:0000256" key="2">
    <source>
        <dbReference type="ARBA" id="ARBA00004270"/>
    </source>
</evidence>
<comment type="function">
    <text evidence="17">Lipase which is essential for lysis of subvacuolar cytoplasm to vacuole targeted bodies and intravacuolar autophagic bodies. Involved in the lysis of intravacuolar multivesicular body (MVB) vesicles. The intravacuolar membrane disintegration by ATG15 is critical to life span extension.</text>
</comment>
<dbReference type="Gene3D" id="3.40.50.1820">
    <property type="entry name" value="alpha/beta hydrolase"/>
    <property type="match status" value="1"/>
</dbReference>
<dbReference type="GO" id="GO:0032585">
    <property type="term" value="C:multivesicular body membrane"/>
    <property type="evidence" value="ECO:0007669"/>
    <property type="project" value="UniProtKB-SubCell"/>
</dbReference>
<keyword evidence="22" id="KW-1185">Reference proteome</keyword>